<evidence type="ECO:0000256" key="5">
    <source>
        <dbReference type="SAM" id="MobiDB-lite"/>
    </source>
</evidence>
<dbReference type="Proteomes" id="UP000070544">
    <property type="component" value="Unassembled WGS sequence"/>
</dbReference>
<dbReference type="PROSITE" id="PS50089">
    <property type="entry name" value="ZF_RING_2"/>
    <property type="match status" value="1"/>
</dbReference>
<dbReference type="Gene3D" id="3.30.40.10">
    <property type="entry name" value="Zinc/RING finger domain, C3HC4 (zinc finger)"/>
    <property type="match status" value="1"/>
</dbReference>
<keyword evidence="8" id="KW-1185">Reference proteome</keyword>
<proteinExistence type="predicted"/>
<dbReference type="SUPFAM" id="SSF57850">
    <property type="entry name" value="RING/U-box"/>
    <property type="match status" value="1"/>
</dbReference>
<dbReference type="GO" id="GO:0008270">
    <property type="term" value="F:zinc ion binding"/>
    <property type="evidence" value="ECO:0007669"/>
    <property type="project" value="UniProtKB-KW"/>
</dbReference>
<feature type="region of interest" description="Disordered" evidence="5">
    <location>
        <begin position="1"/>
        <end position="25"/>
    </location>
</feature>
<dbReference type="InterPro" id="IPR013083">
    <property type="entry name" value="Znf_RING/FYVE/PHD"/>
</dbReference>
<dbReference type="EMBL" id="KQ965759">
    <property type="protein sequence ID" value="KXS15895.1"/>
    <property type="molecule type" value="Genomic_DNA"/>
</dbReference>
<accession>A0A139AHH9</accession>
<keyword evidence="3" id="KW-0862">Zinc</keyword>
<dbReference type="InterPro" id="IPR001841">
    <property type="entry name" value="Znf_RING"/>
</dbReference>
<feature type="region of interest" description="Disordered" evidence="5">
    <location>
        <begin position="110"/>
        <end position="140"/>
    </location>
</feature>
<dbReference type="AlphaFoldDB" id="A0A139AHH9"/>
<dbReference type="OrthoDB" id="8062037at2759"/>
<sequence length="149" mass="15274">STPTPALDQTAPRSRSTHTRTTSSSWRLSLASLHPSLAASLVPASTRPSTPAAHPTCAICLTPFIPHSSIVRTLIPCGHVFHRACVDPWVGGRSGTCPVCRGVVGGTRGTQGVGGVEGQEEREGGGEDAGAGGAGRDMVQGEVRLAIDQ</sequence>
<keyword evidence="2 4" id="KW-0863">Zinc-finger</keyword>
<dbReference type="PANTHER" id="PTHR14155">
    <property type="entry name" value="RING FINGER DOMAIN-CONTAINING"/>
    <property type="match status" value="1"/>
</dbReference>
<evidence type="ECO:0000256" key="2">
    <source>
        <dbReference type="ARBA" id="ARBA00022771"/>
    </source>
</evidence>
<dbReference type="CDD" id="cd16448">
    <property type="entry name" value="RING-H2"/>
    <property type="match status" value="1"/>
</dbReference>
<reference evidence="7 8" key="1">
    <citation type="journal article" date="2015" name="Genome Biol. Evol.">
        <title>Phylogenomic analyses indicate that early fungi evolved digesting cell walls of algal ancestors of land plants.</title>
        <authorList>
            <person name="Chang Y."/>
            <person name="Wang S."/>
            <person name="Sekimoto S."/>
            <person name="Aerts A.L."/>
            <person name="Choi C."/>
            <person name="Clum A."/>
            <person name="LaButti K.M."/>
            <person name="Lindquist E.A."/>
            <person name="Yee Ngan C."/>
            <person name="Ohm R.A."/>
            <person name="Salamov A.A."/>
            <person name="Grigoriev I.V."/>
            <person name="Spatafora J.W."/>
            <person name="Berbee M.L."/>
        </authorList>
    </citation>
    <scope>NUCLEOTIDE SEQUENCE [LARGE SCALE GENOMIC DNA]</scope>
    <source>
        <strain evidence="7 8">JEL478</strain>
    </source>
</reference>
<gene>
    <name evidence="7" type="ORF">M427DRAFT_310338</name>
</gene>
<dbReference type="InterPro" id="IPR053238">
    <property type="entry name" value="RING-H2_zinc_finger"/>
</dbReference>
<feature type="non-terminal residue" evidence="7">
    <location>
        <position position="1"/>
    </location>
</feature>
<organism evidence="7 8">
    <name type="scientific">Gonapodya prolifera (strain JEL478)</name>
    <name type="common">Monoblepharis prolifera</name>
    <dbReference type="NCBI Taxonomy" id="1344416"/>
    <lineage>
        <taxon>Eukaryota</taxon>
        <taxon>Fungi</taxon>
        <taxon>Fungi incertae sedis</taxon>
        <taxon>Chytridiomycota</taxon>
        <taxon>Chytridiomycota incertae sedis</taxon>
        <taxon>Monoblepharidomycetes</taxon>
        <taxon>Monoblepharidales</taxon>
        <taxon>Gonapodyaceae</taxon>
        <taxon>Gonapodya</taxon>
    </lineage>
</organism>
<dbReference type="SMART" id="SM00184">
    <property type="entry name" value="RING"/>
    <property type="match status" value="1"/>
</dbReference>
<evidence type="ECO:0000313" key="8">
    <source>
        <dbReference type="Proteomes" id="UP000070544"/>
    </source>
</evidence>
<evidence type="ECO:0000256" key="1">
    <source>
        <dbReference type="ARBA" id="ARBA00022723"/>
    </source>
</evidence>
<dbReference type="PANTHER" id="PTHR14155:SF627">
    <property type="entry name" value="OS06G0192800 PROTEIN"/>
    <property type="match status" value="1"/>
</dbReference>
<evidence type="ECO:0000313" key="7">
    <source>
        <dbReference type="EMBL" id="KXS15895.1"/>
    </source>
</evidence>
<protein>
    <recommendedName>
        <fullName evidence="6">RING-type domain-containing protein</fullName>
    </recommendedName>
</protein>
<feature type="domain" description="RING-type" evidence="6">
    <location>
        <begin position="57"/>
        <end position="101"/>
    </location>
</feature>
<keyword evidence="1" id="KW-0479">Metal-binding</keyword>
<dbReference type="Pfam" id="PF13639">
    <property type="entry name" value="zf-RING_2"/>
    <property type="match status" value="1"/>
</dbReference>
<evidence type="ECO:0000256" key="4">
    <source>
        <dbReference type="PROSITE-ProRule" id="PRU00175"/>
    </source>
</evidence>
<evidence type="ECO:0000259" key="6">
    <source>
        <dbReference type="PROSITE" id="PS50089"/>
    </source>
</evidence>
<evidence type="ECO:0000256" key="3">
    <source>
        <dbReference type="ARBA" id="ARBA00022833"/>
    </source>
</evidence>
<name>A0A139AHH9_GONPJ</name>